<dbReference type="PANTHER" id="PTHR35892:SF2">
    <property type="entry name" value="OUTER MEMBRANE PROTEIN PAGN"/>
    <property type="match status" value="1"/>
</dbReference>
<evidence type="ECO:0000256" key="4">
    <source>
        <dbReference type="ARBA" id="ARBA00022729"/>
    </source>
</evidence>
<evidence type="ECO:0000313" key="7">
    <source>
        <dbReference type="EMBL" id="AUX93241.1"/>
    </source>
</evidence>
<dbReference type="EMBL" id="CP026377">
    <property type="protein sequence ID" value="AUX93241.1"/>
    <property type="molecule type" value="Genomic_DNA"/>
</dbReference>
<sequence>MNTFTLAVLFPALLTSGAALAAHHTFSLGYAQSDVKNAKHIGGLHLRYRYEGGFPLSPIATFSWQEGSSSSAGGADKLNSLLGVNTTRSESDIKYYSLLAGPAWRINRWVSFYALAGIARTDFSGSTLLAFSGSRVERYRFSSQESAFAWGAGVDINPRDYLTFNLGYEAADATAGDRLRISGVNLGVGYRF</sequence>
<evidence type="ECO:0000256" key="6">
    <source>
        <dbReference type="SAM" id="SignalP"/>
    </source>
</evidence>
<feature type="signal peptide" evidence="6">
    <location>
        <begin position="1"/>
        <end position="21"/>
    </location>
</feature>
<feature type="chain" id="PRO_5013140444" evidence="6">
    <location>
        <begin position="22"/>
        <end position="192"/>
    </location>
</feature>
<dbReference type="SUPFAM" id="SSF56925">
    <property type="entry name" value="OMPA-like"/>
    <property type="match status" value="1"/>
</dbReference>
<keyword evidence="5" id="KW-0472">Membrane</keyword>
<evidence type="ECO:0000256" key="5">
    <source>
        <dbReference type="ARBA" id="ARBA00023136"/>
    </source>
</evidence>
<dbReference type="Proteomes" id="UP000238365">
    <property type="component" value="Chromosome"/>
</dbReference>
<keyword evidence="4 6" id="KW-0732">Signal</keyword>
<name>A0A1X1E8F5_9GAMM</name>
<proteinExistence type="predicted"/>
<dbReference type="InterPro" id="IPR011250">
    <property type="entry name" value="OMP/PagP_B-barrel"/>
</dbReference>
<keyword evidence="8" id="KW-1185">Reference proteome</keyword>
<dbReference type="Pfam" id="PF06316">
    <property type="entry name" value="Ail_Lom"/>
    <property type="match status" value="1"/>
</dbReference>
<protein>
    <submittedName>
        <fullName evidence="7">Ail/Lom family protein</fullName>
    </submittedName>
</protein>
<dbReference type="AlphaFoldDB" id="A0A1X1E8F5"/>
<accession>A0A1X1E8F5</accession>
<dbReference type="InterPro" id="IPR000758">
    <property type="entry name" value="Enterovir_OMP"/>
</dbReference>
<dbReference type="RefSeq" id="WP_104957104.1">
    <property type="nucleotide sequence ID" value="NZ_CP026377.1"/>
</dbReference>
<comment type="subcellular location">
    <subcellularLocation>
        <location evidence="1">Membrane</location>
        <topology evidence="1">Multi-pass membrane protein</topology>
    </subcellularLocation>
</comment>
<evidence type="ECO:0000313" key="8">
    <source>
        <dbReference type="Proteomes" id="UP000238365"/>
    </source>
</evidence>
<dbReference type="Gene3D" id="2.40.160.20">
    <property type="match status" value="1"/>
</dbReference>
<reference evidence="7 8" key="1">
    <citation type="submission" date="2018-01" db="EMBL/GenBank/DDBJ databases">
        <title>Complete and assembled Genome of Pantoea gaviniae DSM22758T.</title>
        <authorList>
            <person name="Stevens M.J.A."/>
            <person name="Zurfluh K."/>
            <person name="Stephan R."/>
        </authorList>
    </citation>
    <scope>NUCLEOTIDE SEQUENCE [LARGE SCALE GENOMIC DNA]</scope>
    <source>
        <strain evidence="7 8">DSM 22758</strain>
    </source>
</reference>
<dbReference type="OrthoDB" id="5873117at2"/>
<dbReference type="GO" id="GO:0016020">
    <property type="term" value="C:membrane"/>
    <property type="evidence" value="ECO:0007669"/>
    <property type="project" value="UniProtKB-SubCell"/>
</dbReference>
<dbReference type="InterPro" id="IPR051723">
    <property type="entry name" value="Bact_OM_Invasion-Related"/>
</dbReference>
<dbReference type="KEGG" id="pgz:C2E15_09230"/>
<dbReference type="GO" id="GO:0044384">
    <property type="term" value="C:host outer membrane"/>
    <property type="evidence" value="ECO:0007669"/>
    <property type="project" value="InterPro"/>
</dbReference>
<keyword evidence="2" id="KW-1134">Transmembrane beta strand</keyword>
<evidence type="ECO:0000256" key="2">
    <source>
        <dbReference type="ARBA" id="ARBA00022452"/>
    </source>
</evidence>
<dbReference type="PANTHER" id="PTHR35892">
    <property type="entry name" value="OUTER MEMBRANE PROTEIN PAGN-RELATED"/>
    <property type="match status" value="1"/>
</dbReference>
<organism evidence="7 8">
    <name type="scientific">Mixta gaviniae</name>
    <dbReference type="NCBI Taxonomy" id="665914"/>
    <lineage>
        <taxon>Bacteria</taxon>
        <taxon>Pseudomonadati</taxon>
        <taxon>Pseudomonadota</taxon>
        <taxon>Gammaproteobacteria</taxon>
        <taxon>Enterobacterales</taxon>
        <taxon>Erwiniaceae</taxon>
        <taxon>Mixta</taxon>
    </lineage>
</organism>
<evidence type="ECO:0000256" key="1">
    <source>
        <dbReference type="ARBA" id="ARBA00004141"/>
    </source>
</evidence>
<keyword evidence="3" id="KW-0812">Transmembrane</keyword>
<gene>
    <name evidence="7" type="ORF">C2E15_09230</name>
</gene>
<evidence type="ECO:0000256" key="3">
    <source>
        <dbReference type="ARBA" id="ARBA00022692"/>
    </source>
</evidence>